<dbReference type="PROSITE" id="PS50851">
    <property type="entry name" value="CHEW"/>
    <property type="match status" value="1"/>
</dbReference>
<evidence type="ECO:0000259" key="11">
    <source>
        <dbReference type="PROSITE" id="PS50109"/>
    </source>
</evidence>
<evidence type="ECO:0000256" key="3">
    <source>
        <dbReference type="ARBA" id="ARBA00021495"/>
    </source>
</evidence>
<dbReference type="GO" id="GO:0005737">
    <property type="term" value="C:cytoplasm"/>
    <property type="evidence" value="ECO:0007669"/>
    <property type="project" value="InterPro"/>
</dbReference>
<evidence type="ECO:0000256" key="7">
    <source>
        <dbReference type="ARBA" id="ARBA00023012"/>
    </source>
</evidence>
<dbReference type="InterPro" id="IPR008207">
    <property type="entry name" value="Sig_transdc_His_kin_Hpt_dom"/>
</dbReference>
<evidence type="ECO:0000256" key="9">
    <source>
        <dbReference type="PROSITE-ProRule" id="PRU00110"/>
    </source>
</evidence>
<dbReference type="SMART" id="SM01231">
    <property type="entry name" value="H-kinase_dim"/>
    <property type="match status" value="1"/>
</dbReference>
<sequence>MTETPGLPPVDDLIGDFAAEARELVEAAAEDLLALDAAADPAVLNRVFRAVHTLKGSVALFDWPAMLAVLHAAEDGLSAARAGRLPAADLVDPSLATLDAAGRWTEAIAATGRLPDGAGAEAERILARYRALLGPDEAGSGPATAGMPQGPVPRWASDLLAESGPHPDGPLTALLYVPRADCFFAGDDPLALVRRLPGLVALRLHPAAPWPPVETLDVFACNLALTLLTTDAPAAVDAVFRLVRDQITAATIAAVPAGPAPDAAGGAAPVRAIDTDAASDTALTTARVPEAEPGADAAATADRTLRVDAARVDALVALADDLAAARAALGGVVARAVAGDDLAGLLPALRASDERIGRLSGELHREAVGLRLQPLARIFRRFPRALRDVARHLGKEATLILAGEATELDRDVAEGLFEPLLHLLRNAVDHGIEPPEARVRAGKPPAGRIVLRAEARAERVVVSVEDDGRGLDPAFIRRRAAERGLMAPEALAALDEAGVIDLIFAPGFSTAAEVGAVSGRGVGMDAVRAAATRLGGSCTVESRPGRGSIVRLTLPRTQTLARLLVVAIGPERYGLPMEAVVELARVPRERIQTLGAGAATVLRGRTVPVLSLAALLDLPREEAPAPAEARLAVLRAGGGLVAVEVDRFAGRLDGLVRPLPGLAALPGLAGTVLTGDGRVLLVLDPETLVEPGEGEGADGSGLDGQEIDGEERA</sequence>
<keyword evidence="6" id="KW-0418">Kinase</keyword>
<evidence type="ECO:0000259" key="13">
    <source>
        <dbReference type="PROSITE" id="PS50894"/>
    </source>
</evidence>
<evidence type="ECO:0000313" key="15">
    <source>
        <dbReference type="Proteomes" id="UP000663508"/>
    </source>
</evidence>
<evidence type="ECO:0000256" key="8">
    <source>
        <dbReference type="ARBA" id="ARBA00035100"/>
    </source>
</evidence>
<feature type="domain" description="HPt" evidence="13">
    <location>
        <begin position="6"/>
        <end position="108"/>
    </location>
</feature>
<dbReference type="KEGG" id="mind:mvi_05270"/>
<dbReference type="InterPro" id="IPR036061">
    <property type="entry name" value="CheW-like_dom_sf"/>
</dbReference>
<dbReference type="GO" id="GO:0000155">
    <property type="term" value="F:phosphorelay sensor kinase activity"/>
    <property type="evidence" value="ECO:0007669"/>
    <property type="project" value="InterPro"/>
</dbReference>
<dbReference type="SMART" id="SM00073">
    <property type="entry name" value="HPT"/>
    <property type="match status" value="1"/>
</dbReference>
<dbReference type="InterPro" id="IPR036641">
    <property type="entry name" value="HPT_dom_sf"/>
</dbReference>
<reference evidence="14" key="1">
    <citation type="submission" date="2020-11" db="EMBL/GenBank/DDBJ databases">
        <title>Complete genome sequence of a novel pathogenic Methylobacterium strain isolated from rice in Vietnam.</title>
        <authorList>
            <person name="Lai K."/>
            <person name="Okazaki S."/>
            <person name="Higashi K."/>
            <person name="Mori H."/>
            <person name="Toyoda A."/>
            <person name="Kurokawa K."/>
        </authorList>
    </citation>
    <scope>NUCLEOTIDE SEQUENCE</scope>
    <source>
        <strain evidence="14">VL1</strain>
    </source>
</reference>
<evidence type="ECO:0000256" key="1">
    <source>
        <dbReference type="ARBA" id="ARBA00000085"/>
    </source>
</evidence>
<dbReference type="CDD" id="cd00088">
    <property type="entry name" value="HPT"/>
    <property type="match status" value="1"/>
</dbReference>
<dbReference type="Proteomes" id="UP000663508">
    <property type="component" value="Chromosome"/>
</dbReference>
<dbReference type="FunFam" id="3.30.565.10:FF:000016">
    <property type="entry name" value="Chemotaxis protein CheA, putative"/>
    <property type="match status" value="1"/>
</dbReference>
<dbReference type="SMART" id="SM00260">
    <property type="entry name" value="CheW"/>
    <property type="match status" value="1"/>
</dbReference>
<keyword evidence="4 9" id="KW-0597">Phosphoprotein</keyword>
<dbReference type="RefSeq" id="WP_244748830.1">
    <property type="nucleotide sequence ID" value="NZ_AP024145.1"/>
</dbReference>
<dbReference type="PROSITE" id="PS50894">
    <property type="entry name" value="HPT"/>
    <property type="match status" value="1"/>
</dbReference>
<dbReference type="Pfam" id="PF01627">
    <property type="entry name" value="Hpt"/>
    <property type="match status" value="1"/>
</dbReference>
<dbReference type="SUPFAM" id="SSF50341">
    <property type="entry name" value="CheW-like"/>
    <property type="match status" value="1"/>
</dbReference>
<evidence type="ECO:0000256" key="2">
    <source>
        <dbReference type="ARBA" id="ARBA00012438"/>
    </source>
</evidence>
<comment type="function">
    <text evidence="8">Involved in the transmission of sensory signals from the chemoreceptors to the flagellar motors. CheA is autophosphorylated; it can transfer its phosphate group to either CheB or CheY.</text>
</comment>
<feature type="region of interest" description="Disordered" evidence="10">
    <location>
        <begin position="689"/>
        <end position="713"/>
    </location>
</feature>
<dbReference type="PRINTS" id="PR00344">
    <property type="entry name" value="BCTRLSENSOR"/>
</dbReference>
<dbReference type="GO" id="GO:0006935">
    <property type="term" value="P:chemotaxis"/>
    <property type="evidence" value="ECO:0007669"/>
    <property type="project" value="InterPro"/>
</dbReference>
<dbReference type="InterPro" id="IPR005467">
    <property type="entry name" value="His_kinase_dom"/>
</dbReference>
<dbReference type="Gene3D" id="2.30.30.40">
    <property type="entry name" value="SH3 Domains"/>
    <property type="match status" value="1"/>
</dbReference>
<gene>
    <name evidence="14" type="ORF">mvi_05270</name>
</gene>
<dbReference type="Pfam" id="PF02518">
    <property type="entry name" value="HATPase_c"/>
    <property type="match status" value="1"/>
</dbReference>
<evidence type="ECO:0000256" key="5">
    <source>
        <dbReference type="ARBA" id="ARBA00022679"/>
    </source>
</evidence>
<feature type="domain" description="Histidine kinase" evidence="11">
    <location>
        <begin position="317"/>
        <end position="558"/>
    </location>
</feature>
<evidence type="ECO:0000256" key="10">
    <source>
        <dbReference type="SAM" id="MobiDB-lite"/>
    </source>
</evidence>
<dbReference type="PANTHER" id="PTHR43395:SF1">
    <property type="entry name" value="CHEMOTAXIS PROTEIN CHEA"/>
    <property type="match status" value="1"/>
</dbReference>
<name>A0A8H9C412_9HYPH</name>
<feature type="domain" description="CheW-like" evidence="12">
    <location>
        <begin position="560"/>
        <end position="694"/>
    </location>
</feature>
<dbReference type="SUPFAM" id="SSF55874">
    <property type="entry name" value="ATPase domain of HSP90 chaperone/DNA topoisomerase II/histidine kinase"/>
    <property type="match status" value="1"/>
</dbReference>
<dbReference type="EC" id="2.7.13.3" evidence="2"/>
<evidence type="ECO:0000259" key="12">
    <source>
        <dbReference type="PROSITE" id="PS50851"/>
    </source>
</evidence>
<dbReference type="InterPro" id="IPR051315">
    <property type="entry name" value="Bact_Chemotaxis_CheA"/>
</dbReference>
<keyword evidence="5" id="KW-0808">Transferase</keyword>
<protein>
    <recommendedName>
        <fullName evidence="3">Chemotaxis protein CheA</fullName>
        <ecNumber evidence="2">2.7.13.3</ecNumber>
    </recommendedName>
</protein>
<evidence type="ECO:0000256" key="4">
    <source>
        <dbReference type="ARBA" id="ARBA00022553"/>
    </source>
</evidence>
<dbReference type="SUPFAM" id="SSF47226">
    <property type="entry name" value="Histidine-containing phosphotransfer domain, HPT domain"/>
    <property type="match status" value="1"/>
</dbReference>
<dbReference type="AlphaFoldDB" id="A0A8H9C412"/>
<evidence type="ECO:0000313" key="14">
    <source>
        <dbReference type="EMBL" id="BCM82066.1"/>
    </source>
</evidence>
<dbReference type="PANTHER" id="PTHR43395">
    <property type="entry name" value="SENSOR HISTIDINE KINASE CHEA"/>
    <property type="match status" value="1"/>
</dbReference>
<keyword evidence="7" id="KW-0902">Two-component regulatory system</keyword>
<dbReference type="InterPro" id="IPR002545">
    <property type="entry name" value="CheW-lke_dom"/>
</dbReference>
<comment type="catalytic activity">
    <reaction evidence="1">
        <text>ATP + protein L-histidine = ADP + protein N-phospho-L-histidine.</text>
        <dbReference type="EC" id="2.7.13.3"/>
    </reaction>
</comment>
<dbReference type="InterPro" id="IPR003594">
    <property type="entry name" value="HATPase_dom"/>
</dbReference>
<proteinExistence type="predicted"/>
<accession>A0A8H9C412</accession>
<dbReference type="InterPro" id="IPR004105">
    <property type="entry name" value="CheA-like_dim"/>
</dbReference>
<organism evidence="14 15">
    <name type="scientific">Methylobacterium indicum</name>
    <dbReference type="NCBI Taxonomy" id="1775910"/>
    <lineage>
        <taxon>Bacteria</taxon>
        <taxon>Pseudomonadati</taxon>
        <taxon>Pseudomonadota</taxon>
        <taxon>Alphaproteobacteria</taxon>
        <taxon>Hyphomicrobiales</taxon>
        <taxon>Methylobacteriaceae</taxon>
        <taxon>Methylobacterium</taxon>
    </lineage>
</organism>
<evidence type="ECO:0000256" key="6">
    <source>
        <dbReference type="ARBA" id="ARBA00022777"/>
    </source>
</evidence>
<dbReference type="Pfam" id="PF01584">
    <property type="entry name" value="CheW"/>
    <property type="match status" value="1"/>
</dbReference>
<dbReference type="InterPro" id="IPR036890">
    <property type="entry name" value="HATPase_C_sf"/>
</dbReference>
<dbReference type="EMBL" id="AP024145">
    <property type="protein sequence ID" value="BCM82066.1"/>
    <property type="molecule type" value="Genomic_DNA"/>
</dbReference>
<dbReference type="PROSITE" id="PS50109">
    <property type="entry name" value="HIS_KIN"/>
    <property type="match status" value="1"/>
</dbReference>
<feature type="modified residue" description="Phosphohistidine" evidence="9">
    <location>
        <position position="52"/>
    </location>
</feature>
<dbReference type="SMART" id="SM00387">
    <property type="entry name" value="HATPase_c"/>
    <property type="match status" value="1"/>
</dbReference>
<dbReference type="InterPro" id="IPR004358">
    <property type="entry name" value="Sig_transdc_His_kin-like_C"/>
</dbReference>
<dbReference type="Gene3D" id="3.30.565.10">
    <property type="entry name" value="Histidine kinase-like ATPase, C-terminal domain"/>
    <property type="match status" value="1"/>
</dbReference>
<dbReference type="Gene3D" id="1.20.120.160">
    <property type="entry name" value="HPT domain"/>
    <property type="match status" value="1"/>
</dbReference>